<dbReference type="SUPFAM" id="SSF52540">
    <property type="entry name" value="P-loop containing nucleoside triphosphate hydrolases"/>
    <property type="match status" value="2"/>
</dbReference>
<feature type="domain" description="UvrD-like helicase C-terminal" evidence="3">
    <location>
        <begin position="368"/>
        <end position="416"/>
    </location>
</feature>
<dbReference type="InterPro" id="IPR027417">
    <property type="entry name" value="P-loop_NTPase"/>
</dbReference>
<evidence type="ECO:0000256" key="2">
    <source>
        <dbReference type="ARBA" id="ARBA00022840"/>
    </source>
</evidence>
<accession>A0A1C3TYE5</accession>
<evidence type="ECO:0000256" key="1">
    <source>
        <dbReference type="ARBA" id="ARBA00022741"/>
    </source>
</evidence>
<dbReference type="GO" id="GO:0005524">
    <property type="term" value="F:ATP binding"/>
    <property type="evidence" value="ECO:0007669"/>
    <property type="project" value="UniProtKB-KW"/>
</dbReference>
<evidence type="ECO:0000259" key="3">
    <source>
        <dbReference type="Pfam" id="PF13538"/>
    </source>
</evidence>
<keyword evidence="5" id="KW-1185">Reference proteome</keyword>
<dbReference type="STRING" id="52131.GA0061100_101297"/>
<name>A0A1C3TYE5_9HYPH</name>
<evidence type="ECO:0000313" key="5">
    <source>
        <dbReference type="Proteomes" id="UP000186228"/>
    </source>
</evidence>
<dbReference type="Pfam" id="PF13604">
    <property type="entry name" value="AAA_30"/>
    <property type="match status" value="1"/>
</dbReference>
<dbReference type="CDD" id="cd18809">
    <property type="entry name" value="SF1_C_RecD"/>
    <property type="match status" value="1"/>
</dbReference>
<proteinExistence type="predicted"/>
<dbReference type="EMBL" id="FMAC01000001">
    <property type="protein sequence ID" value="SCB08286.1"/>
    <property type="molecule type" value="Genomic_DNA"/>
</dbReference>
<dbReference type="Proteomes" id="UP000186228">
    <property type="component" value="Unassembled WGS sequence"/>
</dbReference>
<organism evidence="4 5">
    <name type="scientific">Rhizobium hainanense</name>
    <dbReference type="NCBI Taxonomy" id="52131"/>
    <lineage>
        <taxon>Bacteria</taxon>
        <taxon>Pseudomonadati</taxon>
        <taxon>Pseudomonadota</taxon>
        <taxon>Alphaproteobacteria</taxon>
        <taxon>Hyphomicrobiales</taxon>
        <taxon>Rhizobiaceae</taxon>
        <taxon>Rhizobium/Agrobacterium group</taxon>
        <taxon>Rhizobium</taxon>
    </lineage>
</organism>
<sequence>MVVQASHFALPDMRHGCPGFYSQLAGYFLLLASIGRILPIRRMQFAPQQDEALQAVAKWLKEGRSPLFRLFGYAGTGKTTLARHFAEHVDGDVLFAAFTGKAAQVLRSRGASNAKTIHSLIYRPRGEEAVEDEETGKTSIAPMFTINRQSPVAKAALIIVDECSMVDEALGKDLMSFGTPILVLGDPGQLPPVSGGGFFTNEEPDYLLTDIHRQARDNPIIQLAMQVREGKEIMHGDYGTAQVISKNEVTQPLVMEADQVLVGTNRTRRRYNQRLRELKGFTAEYPQSGDKLVCLRNDPAKGLLNGSLWQVMTSSRETTKPGINLLIRPEDDDMDRGAAKIKLLKQAFEDVEGEIPWSTRKRYDEFDYGYALTVHKAQGSQWNNVVLFDESWAFRDTRERWLYTAITRAAETLTIVR</sequence>
<dbReference type="Pfam" id="PF13538">
    <property type="entry name" value="UvrD_C_2"/>
    <property type="match status" value="1"/>
</dbReference>
<dbReference type="AlphaFoldDB" id="A0A1C3TYE5"/>
<protein>
    <submittedName>
        <fullName evidence="4">Exodeoxyribonuclease-5</fullName>
    </submittedName>
</protein>
<dbReference type="PANTHER" id="PTHR43788">
    <property type="entry name" value="DNA2/NAM7 HELICASE FAMILY MEMBER"/>
    <property type="match status" value="1"/>
</dbReference>
<dbReference type="InterPro" id="IPR027785">
    <property type="entry name" value="UvrD-like_helicase_C"/>
</dbReference>
<dbReference type="Gene3D" id="3.40.50.300">
    <property type="entry name" value="P-loop containing nucleotide triphosphate hydrolases"/>
    <property type="match status" value="2"/>
</dbReference>
<gene>
    <name evidence="4" type="ORF">GA0061100_101297</name>
</gene>
<keyword evidence="1" id="KW-0547">Nucleotide-binding</keyword>
<reference evidence="5" key="1">
    <citation type="submission" date="2016-08" db="EMBL/GenBank/DDBJ databases">
        <authorList>
            <person name="Varghese N."/>
            <person name="Submissions Spin"/>
        </authorList>
    </citation>
    <scope>NUCLEOTIDE SEQUENCE [LARGE SCALE GENOMIC DNA]</scope>
    <source>
        <strain evidence="5">CCBAU 57015</strain>
    </source>
</reference>
<dbReference type="GO" id="GO:0003678">
    <property type="term" value="F:DNA helicase activity"/>
    <property type="evidence" value="ECO:0007669"/>
    <property type="project" value="UniProtKB-ARBA"/>
</dbReference>
<evidence type="ECO:0000313" key="4">
    <source>
        <dbReference type="EMBL" id="SCB08286.1"/>
    </source>
</evidence>
<dbReference type="PANTHER" id="PTHR43788:SF6">
    <property type="entry name" value="DNA HELICASE B"/>
    <property type="match status" value="1"/>
</dbReference>
<keyword evidence="2" id="KW-0067">ATP-binding</keyword>
<dbReference type="InterPro" id="IPR050534">
    <property type="entry name" value="Coronavir_polyprotein_1ab"/>
</dbReference>